<dbReference type="SUPFAM" id="SSF52091">
    <property type="entry name" value="SpoIIaa-like"/>
    <property type="match status" value="1"/>
</dbReference>
<dbReference type="PANTHER" id="PTHR35849:SF2">
    <property type="entry name" value="BLR2341 PROTEIN"/>
    <property type="match status" value="1"/>
</dbReference>
<dbReference type="InterPro" id="IPR052746">
    <property type="entry name" value="MlaB_ABC_Transporter"/>
</dbReference>
<dbReference type="InterPro" id="IPR058548">
    <property type="entry name" value="MlaB-like_STAS"/>
</dbReference>
<sequence>MSETCVLDGPLTIYEVAELKKRMLEMLEKASPPVLDCSAATRCDTAFLQLLFSFYRTCGERGIALYLVPGTPVLDAASRIGMDLSPMIRR</sequence>
<proteinExistence type="predicted"/>
<evidence type="ECO:0000259" key="1">
    <source>
        <dbReference type="PROSITE" id="PS50801"/>
    </source>
</evidence>
<dbReference type="InterPro" id="IPR002645">
    <property type="entry name" value="STAS_dom"/>
</dbReference>
<dbReference type="Proteomes" id="UP000318307">
    <property type="component" value="Unassembled WGS sequence"/>
</dbReference>
<gene>
    <name evidence="2" type="ORF">LZ24_02014</name>
</gene>
<comment type="caution">
    <text evidence="2">The sequence shown here is derived from an EMBL/GenBank/DDBJ whole genome shotgun (WGS) entry which is preliminary data.</text>
</comment>
<dbReference type="EMBL" id="VLLC01000014">
    <property type="protein sequence ID" value="TWI71214.1"/>
    <property type="molecule type" value="Genomic_DNA"/>
</dbReference>
<evidence type="ECO:0000313" key="2">
    <source>
        <dbReference type="EMBL" id="TWI71214.1"/>
    </source>
</evidence>
<dbReference type="Pfam" id="PF13466">
    <property type="entry name" value="STAS_2"/>
    <property type="match status" value="1"/>
</dbReference>
<name>A0A562RRQ3_9BACT</name>
<keyword evidence="3" id="KW-1185">Reference proteome</keyword>
<dbReference type="Gene3D" id="3.30.750.24">
    <property type="entry name" value="STAS domain"/>
    <property type="match status" value="1"/>
</dbReference>
<reference evidence="2 3" key="1">
    <citation type="submission" date="2019-07" db="EMBL/GenBank/DDBJ databases">
        <title>Genome sequencing of 100 strains of the haloalkaliphilic chemolithoautotrophic sulfur-oxidizing bacterium Thioalkalivibrio.</title>
        <authorList>
            <person name="Muyzer G."/>
        </authorList>
    </citation>
    <scope>NUCLEOTIDE SEQUENCE [LARGE SCALE GENOMIC DNA]</scope>
    <source>
        <strain evidence="2 3">ASO4-4</strain>
    </source>
</reference>
<accession>A0A562RRQ3</accession>
<dbReference type="AlphaFoldDB" id="A0A562RRQ3"/>
<dbReference type="PANTHER" id="PTHR35849">
    <property type="entry name" value="BLR2341 PROTEIN"/>
    <property type="match status" value="1"/>
</dbReference>
<dbReference type="InterPro" id="IPR036513">
    <property type="entry name" value="STAS_dom_sf"/>
</dbReference>
<evidence type="ECO:0000313" key="3">
    <source>
        <dbReference type="Proteomes" id="UP000318307"/>
    </source>
</evidence>
<organism evidence="2 3">
    <name type="scientific">Desulfobotulus alkaliphilus</name>
    <dbReference type="NCBI Taxonomy" id="622671"/>
    <lineage>
        <taxon>Bacteria</taxon>
        <taxon>Pseudomonadati</taxon>
        <taxon>Thermodesulfobacteriota</taxon>
        <taxon>Desulfobacteria</taxon>
        <taxon>Desulfobacterales</taxon>
        <taxon>Desulfobacteraceae</taxon>
        <taxon>Desulfobotulus</taxon>
    </lineage>
</organism>
<dbReference type="PROSITE" id="PS50801">
    <property type="entry name" value="STAS"/>
    <property type="match status" value="1"/>
</dbReference>
<protein>
    <submittedName>
        <fullName evidence="2">STAS domain-containing protein</fullName>
    </submittedName>
</protein>
<feature type="domain" description="STAS" evidence="1">
    <location>
        <begin position="7"/>
        <end position="68"/>
    </location>
</feature>